<organism evidence="3 4">
    <name type="scientific">Cellulosimicrobium protaetiae</name>
    <dbReference type="NCBI Taxonomy" id="2587808"/>
    <lineage>
        <taxon>Bacteria</taxon>
        <taxon>Bacillati</taxon>
        <taxon>Actinomycetota</taxon>
        <taxon>Actinomycetes</taxon>
        <taxon>Micrococcales</taxon>
        <taxon>Promicromonosporaceae</taxon>
        <taxon>Cellulosimicrobium</taxon>
    </lineage>
</organism>
<feature type="transmembrane region" description="Helical" evidence="2">
    <location>
        <begin position="111"/>
        <end position="131"/>
    </location>
</feature>
<feature type="compositionally biased region" description="Low complexity" evidence="1">
    <location>
        <begin position="41"/>
        <end position="50"/>
    </location>
</feature>
<name>A0A6M5UIT9_9MICO</name>
<dbReference type="AlphaFoldDB" id="A0A6M5UIT9"/>
<evidence type="ECO:0000256" key="1">
    <source>
        <dbReference type="SAM" id="MobiDB-lite"/>
    </source>
</evidence>
<evidence type="ECO:0000313" key="3">
    <source>
        <dbReference type="EMBL" id="QJW37131.1"/>
    </source>
</evidence>
<accession>A0A6M5UIT9</accession>
<sequence length="201" mass="21373">MRVPRARAPWPWPRALRGSATTARTTGSATARRYPDRVSTPSSQPAAQPSRHGRAAGPVRPSPGDRIKPKKPAKAQFASTTLLLEAFLVVFATLVAYGLRDVPYSRGPLELPSATSIWLVGGALAVVLVVLSRMVGTPGGYVAGSVVQVPVLAFGLVVPMMFLVGGLFVVLWIVSIRLGGRIDRERAAYDAEHPETAPNAD</sequence>
<keyword evidence="4" id="KW-1185">Reference proteome</keyword>
<evidence type="ECO:0000313" key="4">
    <source>
        <dbReference type="Proteomes" id="UP000451354"/>
    </source>
</evidence>
<dbReference type="InterPro" id="IPR025327">
    <property type="entry name" value="DUF4233"/>
</dbReference>
<feature type="compositionally biased region" description="Low complexity" evidence="1">
    <location>
        <begin position="1"/>
        <end position="32"/>
    </location>
</feature>
<dbReference type="OrthoDB" id="3267755at2"/>
<dbReference type="KEGG" id="cprt:FIC82_013990"/>
<dbReference type="Pfam" id="PF14017">
    <property type="entry name" value="DUF4233"/>
    <property type="match status" value="1"/>
</dbReference>
<proteinExistence type="predicted"/>
<dbReference type="Proteomes" id="UP000451354">
    <property type="component" value="Chromosome"/>
</dbReference>
<gene>
    <name evidence="3" type="ORF">FIC82_013990</name>
</gene>
<reference evidence="3 4" key="1">
    <citation type="journal article" date="2022" name="Int. J. Syst. Evol. Microbiol.">
        <title>Cellulosimicrobium protaetiae sp. nov., isolated from the gut of the larva of Protaetia brevitarsis seulensis.</title>
        <authorList>
            <person name="Le Han H."/>
            <person name="Nguyen T.T.H."/>
            <person name="Li Z."/>
            <person name="Shin N.R."/>
            <person name="Kim S.G."/>
        </authorList>
    </citation>
    <scope>NUCLEOTIDE SEQUENCE [LARGE SCALE GENOMIC DNA]</scope>
    <source>
        <strain evidence="3 4">BI34</strain>
    </source>
</reference>
<feature type="transmembrane region" description="Helical" evidence="2">
    <location>
        <begin position="151"/>
        <end position="174"/>
    </location>
</feature>
<feature type="transmembrane region" description="Helical" evidence="2">
    <location>
        <begin position="77"/>
        <end position="99"/>
    </location>
</feature>
<dbReference type="EMBL" id="CP052757">
    <property type="protein sequence ID" value="QJW37131.1"/>
    <property type="molecule type" value="Genomic_DNA"/>
</dbReference>
<evidence type="ECO:0000256" key="2">
    <source>
        <dbReference type="SAM" id="Phobius"/>
    </source>
</evidence>
<keyword evidence="2" id="KW-0812">Transmembrane</keyword>
<keyword evidence="2" id="KW-1133">Transmembrane helix</keyword>
<protein>
    <submittedName>
        <fullName evidence="3">DUF4233 domain-containing protein</fullName>
    </submittedName>
</protein>
<feature type="region of interest" description="Disordered" evidence="1">
    <location>
        <begin position="1"/>
        <end position="71"/>
    </location>
</feature>
<keyword evidence="2" id="KW-0472">Membrane</keyword>